<dbReference type="UniPathway" id="UPA00098">
    <property type="reaction ID" value="UER00360"/>
</dbReference>
<dbReference type="EMBL" id="VUOB01000057">
    <property type="protein sequence ID" value="KAA2255368.1"/>
    <property type="molecule type" value="Genomic_DNA"/>
</dbReference>
<dbReference type="PANTHER" id="PTHR11063">
    <property type="entry name" value="GLUTAMATE SEMIALDEHYDE DEHYDROGENASE"/>
    <property type="match status" value="1"/>
</dbReference>
<keyword evidence="5 7" id="KW-0560">Oxidoreductase</keyword>
<dbReference type="SUPFAM" id="SSF53720">
    <property type="entry name" value="ALDH-like"/>
    <property type="match status" value="1"/>
</dbReference>
<dbReference type="NCBIfam" id="NF001221">
    <property type="entry name" value="PRK00197.1"/>
    <property type="match status" value="1"/>
</dbReference>
<accession>A0A5B2WWC3</accession>
<dbReference type="InterPro" id="IPR016161">
    <property type="entry name" value="Ald_DH/histidinol_DH"/>
</dbReference>
<keyword evidence="2 7" id="KW-0028">Amino-acid biosynthesis</keyword>
<evidence type="ECO:0000256" key="4">
    <source>
        <dbReference type="ARBA" id="ARBA00022857"/>
    </source>
</evidence>
<comment type="catalytic activity">
    <reaction evidence="6 7">
        <text>L-glutamate 5-semialdehyde + phosphate + NADP(+) = L-glutamyl 5-phosphate + NADPH + H(+)</text>
        <dbReference type="Rhea" id="RHEA:19541"/>
        <dbReference type="ChEBI" id="CHEBI:15378"/>
        <dbReference type="ChEBI" id="CHEBI:43474"/>
        <dbReference type="ChEBI" id="CHEBI:57783"/>
        <dbReference type="ChEBI" id="CHEBI:58066"/>
        <dbReference type="ChEBI" id="CHEBI:58274"/>
        <dbReference type="ChEBI" id="CHEBI:58349"/>
        <dbReference type="EC" id="1.2.1.41"/>
    </reaction>
</comment>
<dbReference type="PANTHER" id="PTHR11063:SF8">
    <property type="entry name" value="DELTA-1-PYRROLINE-5-CARBOXYLATE SYNTHASE"/>
    <property type="match status" value="1"/>
</dbReference>
<comment type="subcellular location">
    <subcellularLocation>
        <location evidence="7">Cytoplasm</location>
    </subcellularLocation>
</comment>
<comment type="function">
    <text evidence="7">Catalyzes the NADPH-dependent reduction of L-glutamate 5-phosphate into L-glutamate 5-semialdehyde and phosphate. The product spontaneously undergoes cyclization to form 1-pyrroline-5-carboxylate.</text>
</comment>
<evidence type="ECO:0000256" key="1">
    <source>
        <dbReference type="ARBA" id="ARBA00004985"/>
    </source>
</evidence>
<evidence type="ECO:0000256" key="6">
    <source>
        <dbReference type="ARBA" id="ARBA00049024"/>
    </source>
</evidence>
<reference evidence="9 10" key="1">
    <citation type="submission" date="2019-09" db="EMBL/GenBank/DDBJ databases">
        <title>Goodfellowia gen. nov., a new genus of the Pseudonocardineae related to Actinoalloteichus, containing Goodfellowia coeruleoviolacea gen. nov., comb. nov. gen. nov., comb. nov.</title>
        <authorList>
            <person name="Labeda D."/>
        </authorList>
    </citation>
    <scope>NUCLEOTIDE SEQUENCE [LARGE SCALE GENOMIC DNA]</scope>
    <source>
        <strain evidence="9 10">AN110305</strain>
    </source>
</reference>
<keyword evidence="7" id="KW-0963">Cytoplasm</keyword>
<gene>
    <name evidence="7" type="primary">proA</name>
    <name evidence="9" type="ORF">F0L68_28605</name>
</gene>
<dbReference type="GO" id="GO:0055129">
    <property type="term" value="P:L-proline biosynthetic process"/>
    <property type="evidence" value="ECO:0007669"/>
    <property type="project" value="UniProtKB-UniRule"/>
</dbReference>
<dbReference type="InterPro" id="IPR015590">
    <property type="entry name" value="Aldehyde_DH_dom"/>
</dbReference>
<reference evidence="9 10" key="2">
    <citation type="submission" date="2019-09" db="EMBL/GenBank/DDBJ databases">
        <authorList>
            <person name="Jin C."/>
        </authorList>
    </citation>
    <scope>NUCLEOTIDE SEQUENCE [LARGE SCALE GENOMIC DNA]</scope>
    <source>
        <strain evidence="9 10">AN110305</strain>
    </source>
</reference>
<dbReference type="PIRSF" id="PIRSF000151">
    <property type="entry name" value="GPR"/>
    <property type="match status" value="1"/>
</dbReference>
<dbReference type="Gene3D" id="3.40.605.10">
    <property type="entry name" value="Aldehyde Dehydrogenase, Chain A, domain 1"/>
    <property type="match status" value="1"/>
</dbReference>
<keyword evidence="4 7" id="KW-0521">NADP</keyword>
<dbReference type="InterPro" id="IPR012134">
    <property type="entry name" value="Glu-5-SA_DH"/>
</dbReference>
<evidence type="ECO:0000256" key="2">
    <source>
        <dbReference type="ARBA" id="ARBA00022605"/>
    </source>
</evidence>
<comment type="similarity">
    <text evidence="7">Belongs to the gamma-glutamyl phosphate reductase family.</text>
</comment>
<dbReference type="GO" id="GO:0050661">
    <property type="term" value="F:NADP binding"/>
    <property type="evidence" value="ECO:0007669"/>
    <property type="project" value="InterPro"/>
</dbReference>
<keyword evidence="3 7" id="KW-0641">Proline biosynthesis</keyword>
<evidence type="ECO:0000259" key="8">
    <source>
        <dbReference type="Pfam" id="PF00171"/>
    </source>
</evidence>
<dbReference type="AlphaFoldDB" id="A0A5B2WWC3"/>
<dbReference type="Gene3D" id="3.40.309.10">
    <property type="entry name" value="Aldehyde Dehydrogenase, Chain A, domain 2"/>
    <property type="match status" value="1"/>
</dbReference>
<evidence type="ECO:0000313" key="9">
    <source>
        <dbReference type="EMBL" id="KAA2255368.1"/>
    </source>
</evidence>
<feature type="domain" description="Aldehyde dehydrogenase" evidence="8">
    <location>
        <begin position="113"/>
        <end position="285"/>
    </location>
</feature>
<dbReference type="OrthoDB" id="9809970at2"/>
<dbReference type="GO" id="GO:0005737">
    <property type="term" value="C:cytoplasm"/>
    <property type="evidence" value="ECO:0007669"/>
    <property type="project" value="UniProtKB-SubCell"/>
</dbReference>
<organism evidence="9 10">
    <name type="scientific">Solihabitans fulvus</name>
    <dbReference type="NCBI Taxonomy" id="1892852"/>
    <lineage>
        <taxon>Bacteria</taxon>
        <taxon>Bacillati</taxon>
        <taxon>Actinomycetota</taxon>
        <taxon>Actinomycetes</taxon>
        <taxon>Pseudonocardiales</taxon>
        <taxon>Pseudonocardiaceae</taxon>
        <taxon>Solihabitans</taxon>
    </lineage>
</organism>
<comment type="pathway">
    <text evidence="1 7">Amino-acid biosynthesis; L-proline biosynthesis; L-glutamate 5-semialdehyde from L-glutamate: step 2/2.</text>
</comment>
<protein>
    <recommendedName>
        <fullName evidence="7">Gamma-glutamyl phosphate reductase</fullName>
        <shortName evidence="7">GPR</shortName>
        <ecNumber evidence="7">1.2.1.41</ecNumber>
    </recommendedName>
    <alternativeName>
        <fullName evidence="7">Glutamate-5-semialdehyde dehydrogenase</fullName>
    </alternativeName>
    <alternativeName>
        <fullName evidence="7">Glutamyl-gamma-semialdehyde dehydrogenase</fullName>
        <shortName evidence="7">GSA dehydrogenase</shortName>
    </alternativeName>
</protein>
<comment type="caution">
    <text evidence="9">The sequence shown here is derived from an EMBL/GenBank/DDBJ whole genome shotgun (WGS) entry which is preliminary data.</text>
</comment>
<dbReference type="GO" id="GO:0004350">
    <property type="term" value="F:glutamate-5-semialdehyde dehydrogenase activity"/>
    <property type="evidence" value="ECO:0007669"/>
    <property type="project" value="UniProtKB-UniRule"/>
</dbReference>
<evidence type="ECO:0000313" key="10">
    <source>
        <dbReference type="Proteomes" id="UP000323454"/>
    </source>
</evidence>
<dbReference type="EC" id="1.2.1.41" evidence="7"/>
<dbReference type="InterPro" id="IPR000965">
    <property type="entry name" value="GPR_dom"/>
</dbReference>
<evidence type="ECO:0000256" key="3">
    <source>
        <dbReference type="ARBA" id="ARBA00022650"/>
    </source>
</evidence>
<dbReference type="InterPro" id="IPR016163">
    <property type="entry name" value="Ald_DH_C"/>
</dbReference>
<keyword evidence="10" id="KW-1185">Reference proteome</keyword>
<dbReference type="Pfam" id="PF00171">
    <property type="entry name" value="Aldedh"/>
    <property type="match status" value="1"/>
</dbReference>
<dbReference type="HAMAP" id="MF_00412">
    <property type="entry name" value="ProA"/>
    <property type="match status" value="1"/>
</dbReference>
<evidence type="ECO:0000256" key="5">
    <source>
        <dbReference type="ARBA" id="ARBA00023002"/>
    </source>
</evidence>
<proteinExistence type="inferred from homology"/>
<name>A0A5B2WWC3_9PSEU</name>
<dbReference type="InterPro" id="IPR016162">
    <property type="entry name" value="Ald_DH_N"/>
</dbReference>
<dbReference type="Proteomes" id="UP000323454">
    <property type="component" value="Unassembled WGS sequence"/>
</dbReference>
<evidence type="ECO:0000256" key="7">
    <source>
        <dbReference type="HAMAP-Rule" id="MF_00412"/>
    </source>
</evidence>
<sequence length="424" mass="44348">MVTEQTIDDILAGAASARDDAPPPGDERYAAYCGELAARLTKHWDAVLAANATDVARARERGLPDSLLDRLGLAEAHLGTLTALAERTRVLLPEATAAGETRTGAGGITARKVAKALGVLLMIYEARPTVTVEGALLPVAVGNVAILRGGNEIAATNRALGAVITESLAAAGLPEGMATVLADTDRKLVRQLLARYDVIDALIPRGSPSLIDYCRTSSAIPVIASGGGVNHLYVDRSADLALAVEIALDSKLTEPTACNTVEMLLAHQDIAVELAESLLGRAEDFALRLDPALVDRVAASPRCQPLEAHDDGREFLDRTLGLRAVAGPAEAVAHIRRHGSRHTEGVVATDRAVADRFLRDVDAAALVVNGSMRLHDGPTMGLGPELSISTGRLHVRGPVGLSALLTHSWAIEGRGAIRGSGGER</sequence>